<organism evidence="1 2">
    <name type="scientific">Phytophthora citrophthora</name>
    <dbReference type="NCBI Taxonomy" id="4793"/>
    <lineage>
        <taxon>Eukaryota</taxon>
        <taxon>Sar</taxon>
        <taxon>Stramenopiles</taxon>
        <taxon>Oomycota</taxon>
        <taxon>Peronosporomycetes</taxon>
        <taxon>Peronosporales</taxon>
        <taxon>Peronosporaceae</taxon>
        <taxon>Phytophthora</taxon>
    </lineage>
</organism>
<evidence type="ECO:0000313" key="1">
    <source>
        <dbReference type="EMBL" id="KAK1934494.1"/>
    </source>
</evidence>
<dbReference type="AlphaFoldDB" id="A0AAD9LGJ2"/>
<protein>
    <submittedName>
        <fullName evidence="1">Uncharacterized protein</fullName>
    </submittedName>
</protein>
<evidence type="ECO:0000313" key="2">
    <source>
        <dbReference type="Proteomes" id="UP001259832"/>
    </source>
</evidence>
<gene>
    <name evidence="1" type="ORF">P3T76_011103</name>
</gene>
<comment type="caution">
    <text evidence="1">The sequence shown here is derived from an EMBL/GenBank/DDBJ whole genome shotgun (WGS) entry which is preliminary data.</text>
</comment>
<reference evidence="1" key="1">
    <citation type="submission" date="2023-08" db="EMBL/GenBank/DDBJ databases">
        <title>Reference Genome Resource for the Citrus Pathogen Phytophthora citrophthora.</title>
        <authorList>
            <person name="Moller H."/>
            <person name="Coetzee B."/>
            <person name="Rose L.J."/>
            <person name="Van Niekerk J.M."/>
        </authorList>
    </citation>
    <scope>NUCLEOTIDE SEQUENCE</scope>
    <source>
        <strain evidence="1">STE-U-9442</strain>
    </source>
</reference>
<sequence>MNVWLPSVSHLHVVPEYTVCVSCPPSFFWLRSVRVAGALLVRTFTLPEELDQLHFIVWCREDKSQCTVLLLLRGRNTLAFTSASVTIEYFFARLSGRSPRLLEHSEVPACNWN</sequence>
<name>A0AAD9LGJ2_9STRA</name>
<proteinExistence type="predicted"/>
<keyword evidence="2" id="KW-1185">Reference proteome</keyword>
<dbReference type="EMBL" id="JASMQC010000025">
    <property type="protein sequence ID" value="KAK1934494.1"/>
    <property type="molecule type" value="Genomic_DNA"/>
</dbReference>
<dbReference type="Proteomes" id="UP001259832">
    <property type="component" value="Unassembled WGS sequence"/>
</dbReference>
<accession>A0AAD9LGJ2</accession>